<reference evidence="1" key="1">
    <citation type="submission" date="2020-10" db="EMBL/GenBank/DDBJ databases">
        <title>Taxonomic study of unclassified bacteria belonging to the class Ktedonobacteria.</title>
        <authorList>
            <person name="Yabe S."/>
            <person name="Wang C.M."/>
            <person name="Zheng Y."/>
            <person name="Sakai Y."/>
            <person name="Cavaletti L."/>
            <person name="Monciardini P."/>
            <person name="Donadio S."/>
        </authorList>
    </citation>
    <scope>NUCLEOTIDE SEQUENCE</scope>
    <source>
        <strain evidence="1">SOSP1-1</strain>
    </source>
</reference>
<evidence type="ECO:0008006" key="3">
    <source>
        <dbReference type="Google" id="ProtNLM"/>
    </source>
</evidence>
<dbReference type="EMBL" id="BNJF01000006">
    <property type="protein sequence ID" value="GHO49676.1"/>
    <property type="molecule type" value="Genomic_DNA"/>
</dbReference>
<dbReference type="Proteomes" id="UP000612362">
    <property type="component" value="Unassembled WGS sequence"/>
</dbReference>
<dbReference type="RefSeq" id="WP_220198788.1">
    <property type="nucleotide sequence ID" value="NZ_BNJF01000006.1"/>
</dbReference>
<name>A0A8J3MX68_9CHLR</name>
<comment type="caution">
    <text evidence="1">The sequence shown here is derived from an EMBL/GenBank/DDBJ whole genome shotgun (WGS) entry which is preliminary data.</text>
</comment>
<proteinExistence type="predicted"/>
<dbReference type="AlphaFoldDB" id="A0A8J3MX68"/>
<organism evidence="1 2">
    <name type="scientific">Ktedonospora formicarum</name>
    <dbReference type="NCBI Taxonomy" id="2778364"/>
    <lineage>
        <taxon>Bacteria</taxon>
        <taxon>Bacillati</taxon>
        <taxon>Chloroflexota</taxon>
        <taxon>Ktedonobacteria</taxon>
        <taxon>Ktedonobacterales</taxon>
        <taxon>Ktedonobacteraceae</taxon>
        <taxon>Ktedonospora</taxon>
    </lineage>
</organism>
<accession>A0A8J3MX68</accession>
<protein>
    <recommendedName>
        <fullName evidence="3">CRISPR-associated protein Cas5</fullName>
    </recommendedName>
</protein>
<evidence type="ECO:0000313" key="1">
    <source>
        <dbReference type="EMBL" id="GHO49676.1"/>
    </source>
</evidence>
<evidence type="ECO:0000313" key="2">
    <source>
        <dbReference type="Proteomes" id="UP000612362"/>
    </source>
</evidence>
<keyword evidence="2" id="KW-1185">Reference proteome</keyword>
<sequence>MWTVAHYLPVSFFSLRPANATSSGGKTLLIPTPFAIKMALLSAAIRVRGLQEGERLFPFLRDLEIYLEPPEEMIVVKSFSKIRRELKDKSNAEKALKAREKKEYPMQPTIAYREYVNYKGSLRFACQYPDEAPLTRVLPELATYVNYIGKRGGFLQLLAVPENSSELPQGKFLHLTADGLQAFEVNGTLQMLDDCGPSLTFKQADTYNEAKIVLHKDRVLRHVVLPYQQIRSSRSYSWYQRLPV</sequence>
<gene>
    <name evidence="1" type="ORF">KSX_78390</name>
</gene>